<keyword evidence="5 10" id="KW-0566">Pantothenate biosynthesis</keyword>
<evidence type="ECO:0000256" key="7">
    <source>
        <dbReference type="ARBA" id="ARBA00023002"/>
    </source>
</evidence>
<dbReference type="InterPro" id="IPR050838">
    <property type="entry name" value="Ketopantoate_reductase"/>
</dbReference>
<comment type="pathway">
    <text evidence="1 10">Cofactor biosynthesis; (R)-pantothenate biosynthesis; (R)-pantoate from 3-methyl-2-oxobutanoate: step 2/2.</text>
</comment>
<evidence type="ECO:0000256" key="9">
    <source>
        <dbReference type="ARBA" id="ARBA00048793"/>
    </source>
</evidence>
<dbReference type="HOGENOM" id="CLU_031468_0_1_6"/>
<reference evidence="13 14" key="1">
    <citation type="journal article" date="2013" name="Genome Announc.">
        <title>Complete Genome Sequence of Glaciecola psychrophila Strain 170T.</title>
        <authorList>
            <person name="Yin J."/>
            <person name="Chen J."/>
            <person name="Liu G."/>
            <person name="Yu Y."/>
            <person name="Song L."/>
            <person name="Wang X."/>
            <person name="Qu X."/>
        </authorList>
    </citation>
    <scope>NUCLEOTIDE SEQUENCE [LARGE SCALE GENOMIC DNA]</scope>
    <source>
        <strain evidence="13 14">170</strain>
    </source>
</reference>
<keyword evidence="6 10" id="KW-0521">NADP</keyword>
<evidence type="ECO:0000256" key="10">
    <source>
        <dbReference type="RuleBase" id="RU362068"/>
    </source>
</evidence>
<dbReference type="GO" id="GO:0050661">
    <property type="term" value="F:NADP binding"/>
    <property type="evidence" value="ECO:0007669"/>
    <property type="project" value="TreeGrafter"/>
</dbReference>
<dbReference type="SUPFAM" id="SSF51735">
    <property type="entry name" value="NAD(P)-binding Rossmann-fold domains"/>
    <property type="match status" value="1"/>
</dbReference>
<accession>K7AQ29</accession>
<dbReference type="eggNOG" id="COG1893">
    <property type="taxonomic scope" value="Bacteria"/>
</dbReference>
<dbReference type="GO" id="GO:0015940">
    <property type="term" value="P:pantothenate biosynthetic process"/>
    <property type="evidence" value="ECO:0007669"/>
    <property type="project" value="UniProtKB-UniPathway"/>
</dbReference>
<dbReference type="PANTHER" id="PTHR43765">
    <property type="entry name" value="2-DEHYDROPANTOATE 2-REDUCTASE-RELATED"/>
    <property type="match status" value="1"/>
</dbReference>
<feature type="domain" description="Ketopantoate reductase C-terminal" evidence="12">
    <location>
        <begin position="180"/>
        <end position="303"/>
    </location>
</feature>
<dbReference type="EMBL" id="CP003837">
    <property type="protein sequence ID" value="AGH45686.1"/>
    <property type="molecule type" value="Genomic_DNA"/>
</dbReference>
<evidence type="ECO:0000256" key="2">
    <source>
        <dbReference type="ARBA" id="ARBA00007870"/>
    </source>
</evidence>
<dbReference type="KEGG" id="gps:C427_3578"/>
<dbReference type="STRING" id="1129794.C427_3578"/>
<dbReference type="EC" id="1.1.1.169" evidence="3 10"/>
<name>K7AQ29_9ALTE</name>
<dbReference type="GO" id="GO:0008677">
    <property type="term" value="F:2-dehydropantoate 2-reductase activity"/>
    <property type="evidence" value="ECO:0007669"/>
    <property type="project" value="UniProtKB-EC"/>
</dbReference>
<evidence type="ECO:0000313" key="14">
    <source>
        <dbReference type="Proteomes" id="UP000011864"/>
    </source>
</evidence>
<dbReference type="PATRIC" id="fig|1129794.4.peg.3559"/>
<dbReference type="InterPro" id="IPR013752">
    <property type="entry name" value="KPA_reductase"/>
</dbReference>
<feature type="domain" description="Ketopantoate reductase N-terminal" evidence="11">
    <location>
        <begin position="13"/>
        <end position="151"/>
    </location>
</feature>
<evidence type="ECO:0000256" key="4">
    <source>
        <dbReference type="ARBA" id="ARBA00019465"/>
    </source>
</evidence>
<sequence length="303" mass="33734">MQVKSRLKSPKLAIIGKGAIGGLIGFKCYQLGYDYQHLIKTPAQPLFKVTDIIGVSHSFTPNASVITKPNPFDLLILPVKAYQVLPVLEQLRHYIQPHHIIMLLHNGMGTIEQVRERLPNNPLIAATTSYGAFKPDANTLIETGLGHTHLGWLGDVDSALKQSIEPILSELLPPSHWHQDISLALWKKLAINGVINPLTAIHNLTNGELADLKFSARVSNICNEIAQVMKALNYPVSSEDLVVNVQQVITATANNYSSMHQDIKFKRQTEIDFINGYITSKAAELNIEVPHNQRLLEQIRQLE</sequence>
<dbReference type="InterPro" id="IPR003710">
    <property type="entry name" value="ApbA"/>
</dbReference>
<dbReference type="SUPFAM" id="SSF48179">
    <property type="entry name" value="6-phosphogluconate dehydrogenase C-terminal domain-like"/>
    <property type="match status" value="1"/>
</dbReference>
<dbReference type="RefSeq" id="WP_007637625.1">
    <property type="nucleotide sequence ID" value="NC_020514.1"/>
</dbReference>
<evidence type="ECO:0000256" key="8">
    <source>
        <dbReference type="ARBA" id="ARBA00032024"/>
    </source>
</evidence>
<dbReference type="UniPathway" id="UPA00028">
    <property type="reaction ID" value="UER00004"/>
</dbReference>
<organism evidence="13 14">
    <name type="scientific">Paraglaciecola psychrophila 170</name>
    <dbReference type="NCBI Taxonomy" id="1129794"/>
    <lineage>
        <taxon>Bacteria</taxon>
        <taxon>Pseudomonadati</taxon>
        <taxon>Pseudomonadota</taxon>
        <taxon>Gammaproteobacteria</taxon>
        <taxon>Alteromonadales</taxon>
        <taxon>Alteromonadaceae</taxon>
        <taxon>Paraglaciecola</taxon>
    </lineage>
</organism>
<protein>
    <recommendedName>
        <fullName evidence="4 10">2-dehydropantoate 2-reductase</fullName>
        <ecNumber evidence="3 10">1.1.1.169</ecNumber>
    </recommendedName>
    <alternativeName>
        <fullName evidence="8 10">Ketopantoate reductase</fullName>
    </alternativeName>
</protein>
<dbReference type="PANTHER" id="PTHR43765:SF2">
    <property type="entry name" value="2-DEHYDROPANTOATE 2-REDUCTASE"/>
    <property type="match status" value="1"/>
</dbReference>
<dbReference type="GO" id="GO:0005737">
    <property type="term" value="C:cytoplasm"/>
    <property type="evidence" value="ECO:0007669"/>
    <property type="project" value="TreeGrafter"/>
</dbReference>
<keyword evidence="7 10" id="KW-0560">Oxidoreductase</keyword>
<dbReference type="Gene3D" id="1.10.1040.10">
    <property type="entry name" value="N-(1-d-carboxylethyl)-l-norvaline Dehydrogenase, domain 2"/>
    <property type="match status" value="1"/>
</dbReference>
<evidence type="ECO:0000256" key="5">
    <source>
        <dbReference type="ARBA" id="ARBA00022655"/>
    </source>
</evidence>
<proteinExistence type="inferred from homology"/>
<evidence type="ECO:0000259" key="11">
    <source>
        <dbReference type="Pfam" id="PF02558"/>
    </source>
</evidence>
<dbReference type="NCBIfam" id="TIGR00745">
    <property type="entry name" value="apbA_panE"/>
    <property type="match status" value="1"/>
</dbReference>
<dbReference type="Pfam" id="PF08546">
    <property type="entry name" value="ApbA_C"/>
    <property type="match status" value="1"/>
</dbReference>
<dbReference type="Gene3D" id="3.40.50.720">
    <property type="entry name" value="NAD(P)-binding Rossmann-like Domain"/>
    <property type="match status" value="1"/>
</dbReference>
<evidence type="ECO:0000313" key="13">
    <source>
        <dbReference type="EMBL" id="AGH45686.1"/>
    </source>
</evidence>
<dbReference type="AlphaFoldDB" id="K7AQ29"/>
<dbReference type="InterPro" id="IPR036291">
    <property type="entry name" value="NAD(P)-bd_dom_sf"/>
</dbReference>
<dbReference type="InterPro" id="IPR008927">
    <property type="entry name" value="6-PGluconate_DH-like_C_sf"/>
</dbReference>
<dbReference type="Pfam" id="PF02558">
    <property type="entry name" value="ApbA"/>
    <property type="match status" value="1"/>
</dbReference>
<gene>
    <name evidence="13" type="ORF">C427_3578</name>
</gene>
<dbReference type="OrthoDB" id="6530772at2"/>
<evidence type="ECO:0000256" key="3">
    <source>
        <dbReference type="ARBA" id="ARBA00013014"/>
    </source>
</evidence>
<comment type="catalytic activity">
    <reaction evidence="9 10">
        <text>(R)-pantoate + NADP(+) = 2-dehydropantoate + NADPH + H(+)</text>
        <dbReference type="Rhea" id="RHEA:16233"/>
        <dbReference type="ChEBI" id="CHEBI:11561"/>
        <dbReference type="ChEBI" id="CHEBI:15378"/>
        <dbReference type="ChEBI" id="CHEBI:15980"/>
        <dbReference type="ChEBI" id="CHEBI:57783"/>
        <dbReference type="ChEBI" id="CHEBI:58349"/>
        <dbReference type="EC" id="1.1.1.169"/>
    </reaction>
</comment>
<evidence type="ECO:0000259" key="12">
    <source>
        <dbReference type="Pfam" id="PF08546"/>
    </source>
</evidence>
<comment type="function">
    <text evidence="10">Catalyzes the NADPH-dependent reduction of ketopantoate into pantoic acid.</text>
</comment>
<evidence type="ECO:0000256" key="6">
    <source>
        <dbReference type="ARBA" id="ARBA00022857"/>
    </source>
</evidence>
<dbReference type="InterPro" id="IPR013328">
    <property type="entry name" value="6PGD_dom2"/>
</dbReference>
<evidence type="ECO:0000256" key="1">
    <source>
        <dbReference type="ARBA" id="ARBA00004994"/>
    </source>
</evidence>
<dbReference type="Proteomes" id="UP000011864">
    <property type="component" value="Chromosome"/>
</dbReference>
<comment type="similarity">
    <text evidence="2 10">Belongs to the ketopantoate reductase family.</text>
</comment>
<dbReference type="InterPro" id="IPR013332">
    <property type="entry name" value="KPR_N"/>
</dbReference>
<keyword evidence="14" id="KW-1185">Reference proteome</keyword>